<dbReference type="Gene3D" id="1.10.8.60">
    <property type="match status" value="2"/>
</dbReference>
<dbReference type="InterPro" id="IPR000641">
    <property type="entry name" value="CbxX/CfxQ"/>
</dbReference>
<feature type="compositionally biased region" description="Acidic residues" evidence="4">
    <location>
        <begin position="133"/>
        <end position="142"/>
    </location>
</feature>
<dbReference type="GO" id="GO:0005524">
    <property type="term" value="F:ATP binding"/>
    <property type="evidence" value="ECO:0007669"/>
    <property type="project" value="UniProtKB-KW"/>
</dbReference>
<dbReference type="PANTHER" id="PTHR43392:SF2">
    <property type="entry name" value="AAA-TYPE ATPASE FAMILY PROTEIN _ ANKYRIN REPEAT FAMILY PROTEIN"/>
    <property type="match status" value="1"/>
</dbReference>
<feature type="domain" description="AAA+ ATPase" evidence="5">
    <location>
        <begin position="563"/>
        <end position="707"/>
    </location>
</feature>
<feature type="compositionally biased region" description="Basic and acidic residues" evidence="4">
    <location>
        <begin position="37"/>
        <end position="51"/>
    </location>
</feature>
<dbReference type="Pfam" id="PF17866">
    <property type="entry name" value="AAA_lid_6"/>
    <property type="match status" value="1"/>
</dbReference>
<evidence type="ECO:0000259" key="5">
    <source>
        <dbReference type="SMART" id="SM00382"/>
    </source>
</evidence>
<feature type="domain" description="AAA+ ATPase" evidence="5">
    <location>
        <begin position="853"/>
        <end position="997"/>
    </location>
</feature>
<accession>A0AA40D7V8</accession>
<dbReference type="PANTHER" id="PTHR43392">
    <property type="entry name" value="AAA-TYPE ATPASE FAMILY PROTEIN / ANKYRIN REPEAT FAMILY PROTEIN"/>
    <property type="match status" value="1"/>
</dbReference>
<dbReference type="InterPro" id="IPR027417">
    <property type="entry name" value="P-loop_NTPase"/>
</dbReference>
<dbReference type="Proteomes" id="UP001174997">
    <property type="component" value="Unassembled WGS sequence"/>
</dbReference>
<name>A0AA40D7V8_9PEZI</name>
<dbReference type="Pfam" id="PF00004">
    <property type="entry name" value="AAA"/>
    <property type="match status" value="2"/>
</dbReference>
<dbReference type="PRINTS" id="PR00819">
    <property type="entry name" value="CBXCFQXSUPER"/>
</dbReference>
<feature type="region of interest" description="Disordered" evidence="4">
    <location>
        <begin position="211"/>
        <end position="271"/>
    </location>
</feature>
<feature type="compositionally biased region" description="Polar residues" evidence="4">
    <location>
        <begin position="71"/>
        <end position="88"/>
    </location>
</feature>
<keyword evidence="7" id="KW-1185">Reference proteome</keyword>
<keyword evidence="6" id="KW-0378">Hydrolase</keyword>
<dbReference type="InterPro" id="IPR050773">
    <property type="entry name" value="CbxX/CfxQ_RuBisCO_ESX"/>
</dbReference>
<dbReference type="SUPFAM" id="SSF52540">
    <property type="entry name" value="P-loop containing nucleoside triphosphate hydrolases"/>
    <property type="match status" value="2"/>
</dbReference>
<gene>
    <name evidence="6" type="ORF">QBC41DRAFT_348638</name>
</gene>
<dbReference type="CDD" id="cd00009">
    <property type="entry name" value="AAA"/>
    <property type="match status" value="2"/>
</dbReference>
<dbReference type="GO" id="GO:0016887">
    <property type="term" value="F:ATP hydrolysis activity"/>
    <property type="evidence" value="ECO:0007669"/>
    <property type="project" value="InterPro"/>
</dbReference>
<comment type="similarity">
    <text evidence="1">Belongs to the CbxX/CfxQ family.</text>
</comment>
<feature type="region of interest" description="Disordered" evidence="4">
    <location>
        <begin position="463"/>
        <end position="498"/>
    </location>
</feature>
<organism evidence="6 7">
    <name type="scientific">Cercophora samala</name>
    <dbReference type="NCBI Taxonomy" id="330535"/>
    <lineage>
        <taxon>Eukaryota</taxon>
        <taxon>Fungi</taxon>
        <taxon>Dikarya</taxon>
        <taxon>Ascomycota</taxon>
        <taxon>Pezizomycotina</taxon>
        <taxon>Sordariomycetes</taxon>
        <taxon>Sordariomycetidae</taxon>
        <taxon>Sordariales</taxon>
        <taxon>Lasiosphaeriaceae</taxon>
        <taxon>Cercophora</taxon>
    </lineage>
</organism>
<keyword evidence="2" id="KW-0547">Nucleotide-binding</keyword>
<dbReference type="AlphaFoldDB" id="A0AA40D7V8"/>
<dbReference type="FunFam" id="3.40.50.300:FF:000216">
    <property type="entry name" value="Type VII secretion ATPase EccA"/>
    <property type="match status" value="1"/>
</dbReference>
<evidence type="ECO:0000256" key="3">
    <source>
        <dbReference type="ARBA" id="ARBA00022840"/>
    </source>
</evidence>
<feature type="compositionally biased region" description="Acidic residues" evidence="4">
    <location>
        <begin position="211"/>
        <end position="235"/>
    </location>
</feature>
<keyword evidence="3" id="KW-0067">ATP-binding</keyword>
<dbReference type="InterPro" id="IPR003593">
    <property type="entry name" value="AAA+_ATPase"/>
</dbReference>
<evidence type="ECO:0000256" key="4">
    <source>
        <dbReference type="SAM" id="MobiDB-lite"/>
    </source>
</evidence>
<evidence type="ECO:0000256" key="1">
    <source>
        <dbReference type="ARBA" id="ARBA00010378"/>
    </source>
</evidence>
<evidence type="ECO:0000256" key="2">
    <source>
        <dbReference type="ARBA" id="ARBA00022741"/>
    </source>
</evidence>
<dbReference type="SMART" id="SM00382">
    <property type="entry name" value="AAA"/>
    <property type="match status" value="2"/>
</dbReference>
<feature type="region of interest" description="Disordered" evidence="4">
    <location>
        <begin position="1"/>
        <end position="195"/>
    </location>
</feature>
<evidence type="ECO:0000313" key="7">
    <source>
        <dbReference type="Proteomes" id="UP001174997"/>
    </source>
</evidence>
<comment type="caution">
    <text evidence="6">The sequence shown here is derived from an EMBL/GenBank/DDBJ whole genome shotgun (WGS) entry which is preliminary data.</text>
</comment>
<dbReference type="EMBL" id="JAULSY010000085">
    <property type="protein sequence ID" value="KAK0666600.1"/>
    <property type="molecule type" value="Genomic_DNA"/>
</dbReference>
<dbReference type="InterPro" id="IPR041627">
    <property type="entry name" value="AAA_lid_6"/>
</dbReference>
<sequence>MEMDIQDATIGDDAAAPAECSRQSEAELQHSGGEQRTVQKLDTEVTHRLEALSESEAVPGKAHDVAEAGRGQNSEQQKPNSPNTSDSSWVLEPGQAPQEAEPHGQAEDTGEITPLGGLKPGEHQAVPKPTQDDNTEDPQDAENESKTLVGGEEKKERESEEQKVNDGVDEGTVAGEKPRRPRGVPAGKLRPIQRRLNKVIKDLFGALVALEEEGGSNEAEDLEEQDSEEAEETEEKGENEQSGENRPEEEQSGEDPSEENGNGVEEPDPLLLVNDNSASRLEWIRQKAEEKIKIEPFDNLMRLIGRENVKAEFLSMKAAIDARRRRGEVESYDFIDFEVEGNEGTGRDTIRGLYSAFRVLPDYGYERGSSHTPGRRRVLWLDDFTEEELHELIKKGLEDRSMRVEGADSDPHLYTKLLAKRLARRRGLESFRNRKEVTDALAAACDRQADRLQRERLLWKEEAREKKGDISEKEEDGSEQKEDESERKEDGGQKSDKPDYLFFLTKEDLLGFPPTDMRQSSNAYQQLQAMTGLDNIKSAVEELMDLARRNYHLEIKGNRPIPFNANRIFMGPAGSGKTTVAKHFGQIVIDLGLVSQSEIVVKDPSDFISQYLGGEEANTRKILTESEGKVLIIDDAHGLCFRTLPGHELSDSDLDLAKIHDTIVAKTSTEPGQDRCILLVGYSDKIKDLLERSNPGLRSRFPLEDAFEFHNYEVPELMVILEQRLASIGVEATEQAKHVASRVLARARVRPGFGNARDVHNLVNRARAAHKETAKAGNDPAGNTPVDADFKYEPIVLQPADFDPHWERETGVAGCADLFQGFVGFEDIIEQLQGYQEVVSGMRIHGQDPRPHIPFTFVFKGPPGTGKTSTARKLGQIFYDMGFLDSSEVIECSASDLIGQFQGNTAPLVQGFLEKALGKVLFIDEAYRLYSGATGTRSGSFEDEAVGELVDGLTKERYIHKIVVILAGYSEDMDLLMRSNRGLRSRFTAEVLFPQLTPKQALQYLGQLIGKMGITIFDARAPSDEEKKKVYRLIKKLSETRDWSNGRDIETLASMVVRGVYRQEGKQGRKSDRLIVSTQGLISHLQDMLRTRLAGELVDRD</sequence>
<feature type="compositionally biased region" description="Basic and acidic residues" evidence="4">
    <location>
        <begin position="478"/>
        <end position="498"/>
    </location>
</feature>
<feature type="compositionally biased region" description="Basic and acidic residues" evidence="4">
    <location>
        <begin position="151"/>
        <end position="166"/>
    </location>
</feature>
<protein>
    <submittedName>
        <fullName evidence="6">P-loop containing nucleoside triphosphate hydrolase protein</fullName>
    </submittedName>
</protein>
<proteinExistence type="inferred from homology"/>
<dbReference type="InterPro" id="IPR003959">
    <property type="entry name" value="ATPase_AAA_core"/>
</dbReference>
<dbReference type="Gene3D" id="3.40.50.300">
    <property type="entry name" value="P-loop containing nucleotide triphosphate hydrolases"/>
    <property type="match status" value="2"/>
</dbReference>
<feature type="compositionally biased region" description="Basic and acidic residues" evidence="4">
    <location>
        <begin position="236"/>
        <end position="249"/>
    </location>
</feature>
<reference evidence="6" key="1">
    <citation type="submission" date="2023-06" db="EMBL/GenBank/DDBJ databases">
        <title>Genome-scale phylogeny and comparative genomics of the fungal order Sordariales.</title>
        <authorList>
            <consortium name="Lawrence Berkeley National Laboratory"/>
            <person name="Hensen N."/>
            <person name="Bonometti L."/>
            <person name="Westerberg I."/>
            <person name="Brannstrom I.O."/>
            <person name="Guillou S."/>
            <person name="Cros-Aarteil S."/>
            <person name="Calhoun S."/>
            <person name="Haridas S."/>
            <person name="Kuo A."/>
            <person name="Mondo S."/>
            <person name="Pangilinan J."/>
            <person name="Riley R."/>
            <person name="Labutti K."/>
            <person name="Andreopoulos B."/>
            <person name="Lipzen A."/>
            <person name="Chen C."/>
            <person name="Yanf M."/>
            <person name="Daum C."/>
            <person name="Ng V."/>
            <person name="Clum A."/>
            <person name="Steindorff A."/>
            <person name="Ohm R."/>
            <person name="Martin F."/>
            <person name="Silar P."/>
            <person name="Natvig D."/>
            <person name="Lalanne C."/>
            <person name="Gautier V."/>
            <person name="Ament-Velasquez S.L."/>
            <person name="Kruys A."/>
            <person name="Hutchinson M.I."/>
            <person name="Powell A.J."/>
            <person name="Barry K."/>
            <person name="Miller A.N."/>
            <person name="Grigoriev I.V."/>
            <person name="Debuchy R."/>
            <person name="Gladieux P."/>
            <person name="Thoren M.H."/>
            <person name="Johannesson H."/>
        </authorList>
    </citation>
    <scope>NUCLEOTIDE SEQUENCE</scope>
    <source>
        <strain evidence="6">CBS 307.81</strain>
    </source>
</reference>
<evidence type="ECO:0000313" key="6">
    <source>
        <dbReference type="EMBL" id="KAK0666600.1"/>
    </source>
</evidence>